<evidence type="ECO:0000256" key="2">
    <source>
        <dbReference type="SAM" id="SignalP"/>
    </source>
</evidence>
<keyword evidence="2" id="KW-0732">Signal</keyword>
<protein>
    <submittedName>
        <fullName evidence="3">Uncharacterized protein</fullName>
    </submittedName>
</protein>
<gene>
    <name evidence="3" type="ORF">GTA51_06375</name>
</gene>
<feature type="region of interest" description="Disordered" evidence="1">
    <location>
        <begin position="23"/>
        <end position="73"/>
    </location>
</feature>
<comment type="caution">
    <text evidence="3">The sequence shown here is derived from an EMBL/GenBank/DDBJ whole genome shotgun (WGS) entry which is preliminary data.</text>
</comment>
<evidence type="ECO:0000313" key="4">
    <source>
        <dbReference type="Proteomes" id="UP000482487"/>
    </source>
</evidence>
<feature type="compositionally biased region" description="Basic and acidic residues" evidence="1">
    <location>
        <begin position="26"/>
        <end position="73"/>
    </location>
</feature>
<proteinExistence type="predicted"/>
<keyword evidence="4" id="KW-1185">Reference proteome</keyword>
<dbReference type="Proteomes" id="UP000482487">
    <property type="component" value="Unassembled WGS sequence"/>
</dbReference>
<dbReference type="OrthoDB" id="9793851at2"/>
<dbReference type="EMBL" id="WVUD01000007">
    <property type="protein sequence ID" value="MYL82762.1"/>
    <property type="molecule type" value="Genomic_DNA"/>
</dbReference>
<organism evidence="3 4">
    <name type="scientific">Solidesulfovibrio aerotolerans</name>
    <dbReference type="NCBI Taxonomy" id="295255"/>
    <lineage>
        <taxon>Bacteria</taxon>
        <taxon>Pseudomonadati</taxon>
        <taxon>Thermodesulfobacteriota</taxon>
        <taxon>Desulfovibrionia</taxon>
        <taxon>Desulfovibrionales</taxon>
        <taxon>Desulfovibrionaceae</taxon>
        <taxon>Solidesulfovibrio</taxon>
    </lineage>
</organism>
<evidence type="ECO:0000313" key="3">
    <source>
        <dbReference type="EMBL" id="MYL82762.1"/>
    </source>
</evidence>
<dbReference type="RefSeq" id="WP_160959621.1">
    <property type="nucleotide sequence ID" value="NZ_WVUD01000007.1"/>
</dbReference>
<dbReference type="AlphaFoldDB" id="A0A7C9IVL2"/>
<accession>A0A7C9IVL2</accession>
<sequence>MKYFLILPVLCCLVLGTLPAMAKNDPPAKPEAAQKSDKKSDKKTDKKQADAKKPARKPEVDTGEKGDKVETPGRVIKEPNAFNGIKWGTGMAAIPDMSVVERDGQAAYATAEGVVYRIGDAFLTGVVYGFCQDRFAAVMVEYKGRKAHESIKKFLMEKYSKPVDLEERGLDFGWPVGNVLIRMVFVPDKDTGTLSYFYQPLYAPCGAPKAAQ</sequence>
<name>A0A7C9IVL2_9BACT</name>
<evidence type="ECO:0000256" key="1">
    <source>
        <dbReference type="SAM" id="MobiDB-lite"/>
    </source>
</evidence>
<feature type="signal peptide" evidence="2">
    <location>
        <begin position="1"/>
        <end position="22"/>
    </location>
</feature>
<reference evidence="3 4" key="1">
    <citation type="submission" date="2020-01" db="EMBL/GenBank/DDBJ databases">
        <title>Genome sequence of Desulfovibrio aerotolerans DSM 16695(T).</title>
        <authorList>
            <person name="Karnachuk O."/>
            <person name="Avakyan M."/>
            <person name="Mardanov A."/>
            <person name="Kadnikov V."/>
            <person name="Ravin N."/>
        </authorList>
    </citation>
    <scope>NUCLEOTIDE SEQUENCE [LARGE SCALE GENOMIC DNA]</scope>
    <source>
        <strain evidence="3 4">DSM 16695</strain>
    </source>
</reference>
<feature type="chain" id="PRO_5028941090" evidence="2">
    <location>
        <begin position="23"/>
        <end position="212"/>
    </location>
</feature>